<dbReference type="GO" id="GO:0004300">
    <property type="term" value="F:enoyl-CoA hydratase activity"/>
    <property type="evidence" value="ECO:0007669"/>
    <property type="project" value="TreeGrafter"/>
</dbReference>
<accession>A0A6N6WDJ4</accession>
<dbReference type="Pfam" id="PF00378">
    <property type="entry name" value="ECH_1"/>
    <property type="match status" value="1"/>
</dbReference>
<name>A0A6N6WDJ4_9BURK</name>
<dbReference type="PANTHER" id="PTHR43612:SF3">
    <property type="entry name" value="TRIFUNCTIONAL ENZYME SUBUNIT ALPHA, MITOCHONDRIAL"/>
    <property type="match status" value="1"/>
</dbReference>
<dbReference type="PANTHER" id="PTHR43612">
    <property type="entry name" value="TRIFUNCTIONAL ENZYME SUBUNIT ALPHA"/>
    <property type="match status" value="1"/>
</dbReference>
<dbReference type="Proteomes" id="UP000463700">
    <property type="component" value="Unassembled WGS sequence"/>
</dbReference>
<dbReference type="EMBL" id="VOSW01000036">
    <property type="protein sequence ID" value="KAE8758201.1"/>
    <property type="molecule type" value="Genomic_DNA"/>
</dbReference>
<reference evidence="1 2" key="1">
    <citation type="journal article" date="2020" name="Int. J. Syst. Evol. Microbiol.">
        <title>Paraburkholderia madseniana sp. nov., a phenolic acid-degrading bacterium isolated from acidic forest soil.</title>
        <authorList>
            <person name="Wilhelm R.C."/>
            <person name="Murphy S.J.L."/>
            <person name="Feriancek N.M."/>
            <person name="Karasz D.C."/>
            <person name="DeRito C.M."/>
            <person name="Newman J.D."/>
            <person name="Buckley D.H."/>
        </authorList>
    </citation>
    <scope>NUCLEOTIDE SEQUENCE [LARGE SCALE GENOMIC DNA]</scope>
    <source>
        <strain evidence="1 2">RP11</strain>
    </source>
</reference>
<dbReference type="SUPFAM" id="SSF52096">
    <property type="entry name" value="ClpP/crotonase"/>
    <property type="match status" value="1"/>
</dbReference>
<sequence length="525" mass="56388">MPADEPRELPMLIRSELGDDGVLLATIEMPGRSMNVFSVALMDALEALLDDVEATPDVRSVVLTSGKSSFLAGADLAMVRGFTEPGPADTAEVMFKRCGRLGRLFLRVEDSTKPWVAAVNGTALGGGLELAMACRERLVVDDARALIGLPEVRWGLLPGAGGTQRLPRLAGFEQGLSMLLTGRAITPRHAAERGIFSRALPAPELLAEARAVARELQGRSPDQAAKYLHHAQTDVPVHSDEQARRIARAHGVSDPDFERYPAYSAIIDSVLLGARKDLAEATDIEMRQFLRLMFDPVAGNMVRTLFLNRQRADRELAAPRDLRIERITLGPLSTTRRAWREAIEKSKLAHASDAALSADTAQIVDSQGRSYLVALRTLDDAGGEEFFDVTAAVLSPAGPYGRAMEIVATDDAVAQALAALANGLGALPYRTRAARSALLRLAAATGDNPLDALALSAFDLAADGMVDDTELFDVAACAAGIAPAFSGGPFTRLWQERSRLTARLQGPEAETWRALEHRLGPSYPS</sequence>
<organism evidence="1 2">
    <name type="scientific">Paraburkholderia madseniana</name>
    <dbReference type="NCBI Taxonomy" id="2599607"/>
    <lineage>
        <taxon>Bacteria</taxon>
        <taxon>Pseudomonadati</taxon>
        <taxon>Pseudomonadota</taxon>
        <taxon>Betaproteobacteria</taxon>
        <taxon>Burkholderiales</taxon>
        <taxon>Burkholderiaceae</taxon>
        <taxon>Paraburkholderia</taxon>
    </lineage>
</organism>
<dbReference type="GO" id="GO:0006635">
    <property type="term" value="P:fatty acid beta-oxidation"/>
    <property type="evidence" value="ECO:0007669"/>
    <property type="project" value="TreeGrafter"/>
</dbReference>
<dbReference type="CDD" id="cd06558">
    <property type="entry name" value="crotonase-like"/>
    <property type="match status" value="1"/>
</dbReference>
<gene>
    <name evidence="1" type="ORF">FSO04_19980</name>
</gene>
<dbReference type="OrthoDB" id="5287258at2"/>
<dbReference type="Gene3D" id="3.90.226.10">
    <property type="entry name" value="2-enoyl-CoA Hydratase, Chain A, domain 1"/>
    <property type="match status" value="1"/>
</dbReference>
<comment type="caution">
    <text evidence="1">The sequence shown here is derived from an EMBL/GenBank/DDBJ whole genome shotgun (WGS) entry which is preliminary data.</text>
</comment>
<evidence type="ECO:0008006" key="3">
    <source>
        <dbReference type="Google" id="ProtNLM"/>
    </source>
</evidence>
<evidence type="ECO:0000313" key="1">
    <source>
        <dbReference type="EMBL" id="KAE8758201.1"/>
    </source>
</evidence>
<dbReference type="GO" id="GO:0016509">
    <property type="term" value="F:long-chain (3S)-3-hydroxyacyl-CoA dehydrogenase (NAD+) activity"/>
    <property type="evidence" value="ECO:0007669"/>
    <property type="project" value="TreeGrafter"/>
</dbReference>
<dbReference type="AlphaFoldDB" id="A0A6N6WDJ4"/>
<dbReference type="InterPro" id="IPR050136">
    <property type="entry name" value="FA_oxidation_alpha_subunit"/>
</dbReference>
<protein>
    <recommendedName>
        <fullName evidence="3">3-hydroxyacyl-CoA dehydrogenase</fullName>
    </recommendedName>
</protein>
<proteinExistence type="predicted"/>
<dbReference type="InterPro" id="IPR001753">
    <property type="entry name" value="Enoyl-CoA_hydra/iso"/>
</dbReference>
<evidence type="ECO:0000313" key="2">
    <source>
        <dbReference type="Proteomes" id="UP000463700"/>
    </source>
</evidence>
<dbReference type="InterPro" id="IPR029045">
    <property type="entry name" value="ClpP/crotonase-like_dom_sf"/>
</dbReference>